<dbReference type="InterPro" id="IPR000859">
    <property type="entry name" value="CUB_dom"/>
</dbReference>
<gene>
    <name evidence="5" type="ORF">RF11_09759</name>
</gene>
<dbReference type="PANTHER" id="PTHR24251:SF30">
    <property type="entry name" value="MEMBRANE FRIZZLED-RELATED PROTEIN"/>
    <property type="match status" value="1"/>
</dbReference>
<dbReference type="InterPro" id="IPR035914">
    <property type="entry name" value="Sperma_CUB_dom_sf"/>
</dbReference>
<comment type="caution">
    <text evidence="5">The sequence shown here is derived from an EMBL/GenBank/DDBJ whole genome shotgun (WGS) entry which is preliminary data.</text>
</comment>
<evidence type="ECO:0000256" key="2">
    <source>
        <dbReference type="ARBA" id="ARBA00023157"/>
    </source>
</evidence>
<dbReference type="Proteomes" id="UP000031668">
    <property type="component" value="Unassembled WGS sequence"/>
</dbReference>
<dbReference type="SMART" id="SM00042">
    <property type="entry name" value="CUB"/>
    <property type="match status" value="1"/>
</dbReference>
<dbReference type="Gene3D" id="2.60.120.290">
    <property type="entry name" value="Spermadhesin, CUB domain"/>
    <property type="match status" value="1"/>
</dbReference>
<evidence type="ECO:0000256" key="1">
    <source>
        <dbReference type="ARBA" id="ARBA00022737"/>
    </source>
</evidence>
<keyword evidence="2" id="KW-1015">Disulfide bond</keyword>
<protein>
    <submittedName>
        <fullName evidence="5">Bone morphogenetic protein 1</fullName>
    </submittedName>
</protein>
<accession>A0A0C2JCL4</accession>
<comment type="caution">
    <text evidence="3">Lacks conserved residue(s) required for the propagation of feature annotation.</text>
</comment>
<dbReference type="PANTHER" id="PTHR24251">
    <property type="entry name" value="OVOCHYMASE-RELATED"/>
    <property type="match status" value="1"/>
</dbReference>
<dbReference type="AlphaFoldDB" id="A0A0C2JCL4"/>
<dbReference type="FunFam" id="2.60.120.290:FF:000005">
    <property type="entry name" value="Procollagen C-endopeptidase enhancer 1"/>
    <property type="match status" value="1"/>
</dbReference>
<reference evidence="5 6" key="1">
    <citation type="journal article" date="2014" name="Genome Biol. Evol.">
        <title>The genome of the myxosporean Thelohanellus kitauei shows adaptations to nutrient acquisition within its fish host.</title>
        <authorList>
            <person name="Yang Y."/>
            <person name="Xiong J."/>
            <person name="Zhou Z."/>
            <person name="Huo F."/>
            <person name="Miao W."/>
            <person name="Ran C."/>
            <person name="Liu Y."/>
            <person name="Zhang J."/>
            <person name="Feng J."/>
            <person name="Wang M."/>
            <person name="Wang M."/>
            <person name="Wang L."/>
            <person name="Yao B."/>
        </authorList>
    </citation>
    <scope>NUCLEOTIDE SEQUENCE [LARGE SCALE GENOMIC DNA]</scope>
    <source>
        <strain evidence="5">Wuqing</strain>
    </source>
</reference>
<keyword evidence="1" id="KW-0677">Repeat</keyword>
<dbReference type="EMBL" id="JWZT01003372">
    <property type="protein sequence ID" value="KII66953.1"/>
    <property type="molecule type" value="Genomic_DNA"/>
</dbReference>
<dbReference type="OrthoDB" id="431034at2759"/>
<dbReference type="SUPFAM" id="SSF49854">
    <property type="entry name" value="Spermadhesin, CUB domain"/>
    <property type="match status" value="1"/>
</dbReference>
<sequence>MRLCSILIFITQSFLIKNEQRCGGEFNEHFGSYVSENFPKFYRNSMNCVWIIRLDKYSLIDLQIVYLNVENHKTCKTDYLQISEFHRNQSLIYSKKYCGLQRSISYLSETNELFITFVSDKSINFGGFEFKWNREISISYEGPAFKLISRIKFKNIFQYNNSIIGQAENDSLYYFDTETRDVIEIVGDIKNPVKFGYLNGLIVMSDRDIRIYNMTKGNPIRASRYSIVWIGGQDFEIVKDSDYILIKIMNEGWICLNVKQTNYDFFHNLKNFTQIRCNYFGCFFKTRHHYYYQELRYTIEPLMPNPVQSYDTFDSVLGGVDGVFGIKNCSLHYLTSLDGEIINYSSDLVVDRCFKAVMVTVNYIYIIGENGYISQNSNDFECVVYIEPNFTYEKTGMKAKRCTYINLAPTGKLLMNLRVEIQDSPSNVWIYIKNQDGFRQIKLENMIIKINPSKLKISIPNIHDVTVRFEDIIADKVTECGNVFTAIEKVLTFESMAGYRMDCLWTFDPHLESFTVLILIESANSDRSDAKLLFNNQEIDFFTARFMQLNVYQRVLNVHLNTNPTDRVKMRLIATNQQHCQMLIQNEVGYFKYPDMMFENARQRCWITIMLNDSLLHSNSGYLVINITLGNVRPSNLGPCSGLVIYDGQNFHFPIRTLREPVKNFGMSFSNFHADLLYDFIPDPSLPIFEVSWRFETFDYDISACSSTLITKPTGHIFYVPVFHEGTKYSDCKYTIRPEAQKYEPSDSPPMLYLYTGSQFLDFVKNIDINVSNTIFKPKKDEPTVFYENKVDLLFFGPIFNAIYFAYVDPSNYLRCFDRHTSVWGDEFNKTKGSVSISNFCGDWYYGTTGQIVLKPKPGNEDTKYCVFYIKITKYAKLILMPSFWFVQNVCLNKNAIFIIHTAKLTTITKSEICRSFYIGSMIIDSDSVSIQIGGVKNLSHNQPILSWKSYENTNLVSECGNNYNENTSEIIINSTHALEKLKNMEVCSFYIILNSERSHSRGTMVYETIFKSNRTTTCEENGIRILNAVTGTVQNEKCLWSGSDTAVDLELPINYDIRIDIRAWCSDVELIKFKWDFQNNK</sequence>
<dbReference type="Pfam" id="PF00431">
    <property type="entry name" value="CUB"/>
    <property type="match status" value="1"/>
</dbReference>
<evidence type="ECO:0000313" key="6">
    <source>
        <dbReference type="Proteomes" id="UP000031668"/>
    </source>
</evidence>
<feature type="domain" description="CUB" evidence="4">
    <location>
        <begin position="22"/>
        <end position="135"/>
    </location>
</feature>
<dbReference type="CDD" id="cd00041">
    <property type="entry name" value="CUB"/>
    <property type="match status" value="1"/>
</dbReference>
<name>A0A0C2JCL4_THEKT</name>
<dbReference type="PROSITE" id="PS01180">
    <property type="entry name" value="CUB"/>
    <property type="match status" value="1"/>
</dbReference>
<keyword evidence="6" id="KW-1185">Reference proteome</keyword>
<evidence type="ECO:0000256" key="3">
    <source>
        <dbReference type="PROSITE-ProRule" id="PRU00059"/>
    </source>
</evidence>
<proteinExistence type="predicted"/>
<evidence type="ECO:0000259" key="4">
    <source>
        <dbReference type="PROSITE" id="PS01180"/>
    </source>
</evidence>
<evidence type="ECO:0000313" key="5">
    <source>
        <dbReference type="EMBL" id="KII66953.1"/>
    </source>
</evidence>
<organism evidence="5 6">
    <name type="scientific">Thelohanellus kitauei</name>
    <name type="common">Myxosporean</name>
    <dbReference type="NCBI Taxonomy" id="669202"/>
    <lineage>
        <taxon>Eukaryota</taxon>
        <taxon>Metazoa</taxon>
        <taxon>Cnidaria</taxon>
        <taxon>Myxozoa</taxon>
        <taxon>Myxosporea</taxon>
        <taxon>Bivalvulida</taxon>
        <taxon>Platysporina</taxon>
        <taxon>Myxobolidae</taxon>
        <taxon>Thelohanellus</taxon>
    </lineage>
</organism>